<dbReference type="Proteomes" id="UP000653730">
    <property type="component" value="Unassembled WGS sequence"/>
</dbReference>
<gene>
    <name evidence="2" type="ORF">IBL28_16910</name>
</gene>
<evidence type="ECO:0000313" key="2">
    <source>
        <dbReference type="EMBL" id="MBC9797654.1"/>
    </source>
</evidence>
<evidence type="ECO:0000313" key="3">
    <source>
        <dbReference type="Proteomes" id="UP000653730"/>
    </source>
</evidence>
<dbReference type="AlphaFoldDB" id="A0A926JUP7"/>
<keyword evidence="3" id="KW-1185">Reference proteome</keyword>
<comment type="caution">
    <text evidence="2">The sequence shown here is derived from an EMBL/GenBank/DDBJ whole genome shotgun (WGS) entry which is preliminary data.</text>
</comment>
<dbReference type="SUPFAM" id="SSF52833">
    <property type="entry name" value="Thioredoxin-like"/>
    <property type="match status" value="1"/>
</dbReference>
<dbReference type="Gene3D" id="3.40.30.10">
    <property type="entry name" value="Glutaredoxin"/>
    <property type="match status" value="1"/>
</dbReference>
<proteinExistence type="predicted"/>
<organism evidence="2 3">
    <name type="scientific">Sinomicrobium weinanense</name>
    <dbReference type="NCBI Taxonomy" id="2842200"/>
    <lineage>
        <taxon>Bacteria</taxon>
        <taxon>Pseudomonadati</taxon>
        <taxon>Bacteroidota</taxon>
        <taxon>Flavobacteriia</taxon>
        <taxon>Flavobacteriales</taxon>
        <taxon>Flavobacteriaceae</taxon>
        <taxon>Sinomicrobium</taxon>
    </lineage>
</organism>
<evidence type="ECO:0000259" key="1">
    <source>
        <dbReference type="PROSITE" id="PS51352"/>
    </source>
</evidence>
<dbReference type="InterPro" id="IPR012336">
    <property type="entry name" value="Thioredoxin-like_fold"/>
</dbReference>
<dbReference type="PROSITE" id="PS51352">
    <property type="entry name" value="THIOREDOXIN_2"/>
    <property type="match status" value="1"/>
</dbReference>
<reference evidence="2 3" key="1">
    <citation type="submission" date="2020-09" db="EMBL/GenBank/DDBJ databases">
        <title>Sinomicrobium weinanense sp. nov., a halophilic bacteria isolated from saline-alkali soil.</title>
        <authorList>
            <person name="Wu P."/>
            <person name="Ren H."/>
            <person name="Mei Y."/>
            <person name="Liang Y."/>
            <person name="Chen Z."/>
        </authorList>
    </citation>
    <scope>NUCLEOTIDE SEQUENCE [LARGE SCALE GENOMIC DNA]</scope>
    <source>
        <strain evidence="2 3">FJxs</strain>
    </source>
</reference>
<dbReference type="EMBL" id="JACVDC010000067">
    <property type="protein sequence ID" value="MBC9797654.1"/>
    <property type="molecule type" value="Genomic_DNA"/>
</dbReference>
<feature type="domain" description="Thioredoxin" evidence="1">
    <location>
        <begin position="333"/>
        <end position="471"/>
    </location>
</feature>
<sequence>MRNLLIAFLVLPFIGCNNSKNTIAYFGGEVINPRDSIVVLFRDDKPIDTALLDSENRFVFKVKLKDNEGDLYKFRHFPEYQYVFIQGGDSILARVNTLNFDESLVFSGRGAEKNNFLIEMYLLDGDEQKLVYSYYSLKPDEFDRKIDSLRDMKLQQYEHLIVTQRLSEPAKNVARASINYPSYKSKEFYPYMHKRLKGIDRKNLLDMPEGFFAYRNTINYNDKNLSFYKPYFDFMVYHFNSMAYVKCVKECARDDDFIEKSVHYYLHKMDLIDDKVKEKGLKDYLFRNTAYTYYLDDQDEANNTQFIEKFRELNSDNEYIDEIETLYTNVQKLRKGSHIPPMKLIDMNGEYTDLAKICHNRNTVVYFWTLFQNGHSKYINRHVMNLKQQYPTVNFVGICLNEDYDEWLEAISLNGLRDNDQYLSQKRENISKGLTVNNLNKVIVVDKENQIVNAFTYIHSPEFTAILNSLR</sequence>
<dbReference type="InterPro" id="IPR036249">
    <property type="entry name" value="Thioredoxin-like_sf"/>
</dbReference>
<dbReference type="RefSeq" id="WP_187966787.1">
    <property type="nucleotide sequence ID" value="NZ_JACVDC010000067.1"/>
</dbReference>
<protein>
    <recommendedName>
        <fullName evidence="1">Thioredoxin domain-containing protein</fullName>
    </recommendedName>
</protein>
<dbReference type="InterPro" id="IPR013766">
    <property type="entry name" value="Thioredoxin_domain"/>
</dbReference>
<name>A0A926JUP7_9FLAO</name>
<dbReference type="Pfam" id="PF13905">
    <property type="entry name" value="Thioredoxin_8"/>
    <property type="match status" value="1"/>
</dbReference>
<accession>A0A926JUP7</accession>